<dbReference type="Proteomes" id="UP001139000">
    <property type="component" value="Unassembled WGS sequence"/>
</dbReference>
<name>A0A9X1TCI0_9BACT</name>
<keyword evidence="3" id="KW-0233">DNA recombination</keyword>
<protein>
    <submittedName>
        <fullName evidence="5">Site-specific integrase</fullName>
    </submittedName>
</protein>
<comment type="caution">
    <text evidence="5">The sequence shown here is derived from an EMBL/GenBank/DDBJ whole genome shotgun (WGS) entry which is preliminary data.</text>
</comment>
<dbReference type="GO" id="GO:0006310">
    <property type="term" value="P:DNA recombination"/>
    <property type="evidence" value="ECO:0007669"/>
    <property type="project" value="UniProtKB-KW"/>
</dbReference>
<feature type="domain" description="Tyr recombinase" evidence="4">
    <location>
        <begin position="250"/>
        <end position="445"/>
    </location>
</feature>
<evidence type="ECO:0000313" key="6">
    <source>
        <dbReference type="Proteomes" id="UP001139000"/>
    </source>
</evidence>
<organism evidence="5 6">
    <name type="scientific">Dyadobacter chenwenxiniae</name>
    <dbReference type="NCBI Taxonomy" id="2906456"/>
    <lineage>
        <taxon>Bacteria</taxon>
        <taxon>Pseudomonadati</taxon>
        <taxon>Bacteroidota</taxon>
        <taxon>Cytophagia</taxon>
        <taxon>Cytophagales</taxon>
        <taxon>Spirosomataceae</taxon>
        <taxon>Dyadobacter</taxon>
    </lineage>
</organism>
<dbReference type="RefSeq" id="WP_234652605.1">
    <property type="nucleotide sequence ID" value="NZ_CP094997.1"/>
</dbReference>
<dbReference type="InterPro" id="IPR011010">
    <property type="entry name" value="DNA_brk_join_enz"/>
</dbReference>
<gene>
    <name evidence="5" type="ORF">LXM26_01250</name>
</gene>
<dbReference type="Gene3D" id="1.10.443.10">
    <property type="entry name" value="Intergrase catalytic core"/>
    <property type="match status" value="1"/>
</dbReference>
<dbReference type="InterPro" id="IPR025269">
    <property type="entry name" value="SAM-like_dom"/>
</dbReference>
<dbReference type="PANTHER" id="PTHR30349">
    <property type="entry name" value="PHAGE INTEGRASE-RELATED"/>
    <property type="match status" value="1"/>
</dbReference>
<accession>A0A9X1TCI0</accession>
<keyword evidence="6" id="KW-1185">Reference proteome</keyword>
<evidence type="ECO:0000256" key="2">
    <source>
        <dbReference type="ARBA" id="ARBA00023125"/>
    </source>
</evidence>
<evidence type="ECO:0000256" key="1">
    <source>
        <dbReference type="ARBA" id="ARBA00008857"/>
    </source>
</evidence>
<evidence type="ECO:0000259" key="4">
    <source>
        <dbReference type="PROSITE" id="PS51898"/>
    </source>
</evidence>
<dbReference type="Pfam" id="PF13102">
    <property type="entry name" value="Phage_int_SAM_5"/>
    <property type="match status" value="1"/>
</dbReference>
<dbReference type="CDD" id="cd01185">
    <property type="entry name" value="INTN1_C_like"/>
    <property type="match status" value="1"/>
</dbReference>
<dbReference type="SUPFAM" id="SSF56349">
    <property type="entry name" value="DNA breaking-rejoining enzymes"/>
    <property type="match status" value="1"/>
</dbReference>
<dbReference type="GO" id="GO:0015074">
    <property type="term" value="P:DNA integration"/>
    <property type="evidence" value="ECO:0007669"/>
    <property type="project" value="InterPro"/>
</dbReference>
<dbReference type="InterPro" id="IPR002104">
    <property type="entry name" value="Integrase_catalytic"/>
</dbReference>
<evidence type="ECO:0000256" key="3">
    <source>
        <dbReference type="ARBA" id="ARBA00023172"/>
    </source>
</evidence>
<dbReference type="Pfam" id="PF00589">
    <property type="entry name" value="Phage_integrase"/>
    <property type="match status" value="1"/>
</dbReference>
<dbReference type="GO" id="GO:0003677">
    <property type="term" value="F:DNA binding"/>
    <property type="evidence" value="ECO:0007669"/>
    <property type="project" value="UniProtKB-KW"/>
</dbReference>
<dbReference type="PANTHER" id="PTHR30349:SF64">
    <property type="entry name" value="PROPHAGE INTEGRASE INTD-RELATED"/>
    <property type="match status" value="1"/>
</dbReference>
<dbReference type="AlphaFoldDB" id="A0A9X1TCI0"/>
<dbReference type="EMBL" id="JAJTTC010000001">
    <property type="protein sequence ID" value="MCF0060102.1"/>
    <property type="molecule type" value="Genomic_DNA"/>
</dbReference>
<sequence>MKKASVSVFFDKRRMKDGQSSVKLSVYFNDQQKLVPTGIVLPEKDVEFLKKNKIGLSGKIRNEDQRNLWNRVYGQYYFDDVTGKVKESLLFRAQKAISDLDVNFSFEEFNQMLLNDFAGGEIQTDLLKALDARVNQFAEEEKYNREGIYRSARQSMIRYITDEGLTSKVNPKLPMKMITTDFLNRYEKYMLTRGGTDKTGKARRPVKMTTVAYYTKCFSDVLQRALEDKVIPETNFPIGKRGYKIPKGRKPKKALDSAVISKILRFDHPNQDRMHARDMWAFSYYCNGINFADICRLRWSNFSKDLTRISFVRNKTKDTKEEKGLTVVIRLLPQVKQIIERWAAPKNSATDYVFDFISVEMTEREKTYQVRKTINQVNYQMALIAKELGIESDVTTYVARHSFATTLLRSDVPLPFISQSLGHSSLSTTQDYLGAFEDEQTQRYMNALIPGDDKIID</sequence>
<proteinExistence type="inferred from homology"/>
<evidence type="ECO:0000313" key="5">
    <source>
        <dbReference type="EMBL" id="MCF0060102.1"/>
    </source>
</evidence>
<dbReference type="InterPro" id="IPR050090">
    <property type="entry name" value="Tyrosine_recombinase_XerCD"/>
</dbReference>
<keyword evidence="2" id="KW-0238">DNA-binding</keyword>
<dbReference type="InterPro" id="IPR013762">
    <property type="entry name" value="Integrase-like_cat_sf"/>
</dbReference>
<dbReference type="InterPro" id="IPR010998">
    <property type="entry name" value="Integrase_recombinase_N"/>
</dbReference>
<dbReference type="PROSITE" id="PS51898">
    <property type="entry name" value="TYR_RECOMBINASE"/>
    <property type="match status" value="1"/>
</dbReference>
<dbReference type="Gene3D" id="1.10.150.130">
    <property type="match status" value="1"/>
</dbReference>
<reference evidence="5" key="1">
    <citation type="submission" date="2021-12" db="EMBL/GenBank/DDBJ databases">
        <title>Novel species in genus Dyadobacter.</title>
        <authorList>
            <person name="Ma C."/>
        </authorList>
    </citation>
    <scope>NUCLEOTIDE SEQUENCE</scope>
    <source>
        <strain evidence="5">LJ419</strain>
    </source>
</reference>
<comment type="similarity">
    <text evidence="1">Belongs to the 'phage' integrase family.</text>
</comment>